<gene>
    <name evidence="2" type="ORF">XELAEV_18009237mg</name>
</gene>
<organism evidence="2 3">
    <name type="scientific">Xenopus laevis</name>
    <name type="common">African clawed frog</name>
    <dbReference type="NCBI Taxonomy" id="8355"/>
    <lineage>
        <taxon>Eukaryota</taxon>
        <taxon>Metazoa</taxon>
        <taxon>Chordata</taxon>
        <taxon>Craniata</taxon>
        <taxon>Vertebrata</taxon>
        <taxon>Euteleostomi</taxon>
        <taxon>Amphibia</taxon>
        <taxon>Batrachia</taxon>
        <taxon>Anura</taxon>
        <taxon>Pipoidea</taxon>
        <taxon>Pipidae</taxon>
        <taxon>Xenopodinae</taxon>
        <taxon>Xenopus</taxon>
        <taxon>Xenopus</taxon>
    </lineage>
</organism>
<sequence length="149" mass="16685">MSYYMINTNMPSDSRAETEEGFKGYQSPENRGHAFSRTMQSKYRQVEENVLVLHHQCYGDTPWDGGAACSACEKVVQFSICYARSCHTVRSVYQGQTKRKGDTATIHHAALDFSSLAISYKESRKEKSSAARWIVAVSPFLKRNGSGVS</sequence>
<evidence type="ECO:0000313" key="2">
    <source>
        <dbReference type="EMBL" id="OCT97017.1"/>
    </source>
</evidence>
<dbReference type="AlphaFoldDB" id="A0A974DUE8"/>
<feature type="compositionally biased region" description="Polar residues" evidence="1">
    <location>
        <begin position="1"/>
        <end position="12"/>
    </location>
</feature>
<evidence type="ECO:0000256" key="1">
    <source>
        <dbReference type="SAM" id="MobiDB-lite"/>
    </source>
</evidence>
<feature type="non-terminal residue" evidence="2">
    <location>
        <position position="149"/>
    </location>
</feature>
<dbReference type="Proteomes" id="UP000694892">
    <property type="component" value="Chromosome 1S"/>
</dbReference>
<reference evidence="3" key="1">
    <citation type="journal article" date="2016" name="Nature">
        <title>Genome evolution in the allotetraploid frog Xenopus laevis.</title>
        <authorList>
            <person name="Session A.M."/>
            <person name="Uno Y."/>
            <person name="Kwon T."/>
            <person name="Chapman J.A."/>
            <person name="Toyoda A."/>
            <person name="Takahashi S."/>
            <person name="Fukui A."/>
            <person name="Hikosaka A."/>
            <person name="Suzuki A."/>
            <person name="Kondo M."/>
            <person name="van Heeringen S.J."/>
            <person name="Quigley I."/>
            <person name="Heinz S."/>
            <person name="Ogino H."/>
            <person name="Ochi H."/>
            <person name="Hellsten U."/>
            <person name="Lyons J.B."/>
            <person name="Simakov O."/>
            <person name="Putnam N."/>
            <person name="Stites J."/>
            <person name="Kuroki Y."/>
            <person name="Tanaka T."/>
            <person name="Michiue T."/>
            <person name="Watanabe M."/>
            <person name="Bogdanovic O."/>
            <person name="Lister R."/>
            <person name="Georgiou G."/>
            <person name="Paranjpe S.S."/>
            <person name="van Kruijsbergen I."/>
            <person name="Shu S."/>
            <person name="Carlson J."/>
            <person name="Kinoshita T."/>
            <person name="Ohta Y."/>
            <person name="Mawaribuchi S."/>
            <person name="Jenkins J."/>
            <person name="Grimwood J."/>
            <person name="Schmutz J."/>
            <person name="Mitros T."/>
            <person name="Mozaffari S.V."/>
            <person name="Suzuki Y."/>
            <person name="Haramoto Y."/>
            <person name="Yamamoto T.S."/>
            <person name="Takagi C."/>
            <person name="Heald R."/>
            <person name="Miller K."/>
            <person name="Haudenschild C."/>
            <person name="Kitzman J."/>
            <person name="Nakayama T."/>
            <person name="Izutsu Y."/>
            <person name="Robert J."/>
            <person name="Fortriede J."/>
            <person name="Burns K."/>
            <person name="Lotay V."/>
            <person name="Karimi K."/>
            <person name="Yasuoka Y."/>
            <person name="Dichmann D.S."/>
            <person name="Flajnik M.F."/>
            <person name="Houston D.W."/>
            <person name="Shendure J."/>
            <person name="DuPasquier L."/>
            <person name="Vize P.D."/>
            <person name="Zorn A.M."/>
            <person name="Ito M."/>
            <person name="Marcotte E.M."/>
            <person name="Wallingford J.B."/>
            <person name="Ito Y."/>
            <person name="Asashima M."/>
            <person name="Ueno N."/>
            <person name="Matsuda Y."/>
            <person name="Veenstra G.J."/>
            <person name="Fujiyama A."/>
            <person name="Harland R.M."/>
            <person name="Taira M."/>
            <person name="Rokhsar D.S."/>
        </authorList>
    </citation>
    <scope>NUCLEOTIDE SEQUENCE [LARGE SCALE GENOMIC DNA]</scope>
    <source>
        <strain evidence="3">J</strain>
    </source>
</reference>
<dbReference type="EMBL" id="CM004467">
    <property type="protein sequence ID" value="OCT97017.1"/>
    <property type="molecule type" value="Genomic_DNA"/>
</dbReference>
<proteinExistence type="predicted"/>
<evidence type="ECO:0000313" key="3">
    <source>
        <dbReference type="Proteomes" id="UP000694892"/>
    </source>
</evidence>
<name>A0A974DUE8_XENLA</name>
<protein>
    <submittedName>
        <fullName evidence="2">Uncharacterized protein</fullName>
    </submittedName>
</protein>
<accession>A0A974DUE8</accession>
<feature type="region of interest" description="Disordered" evidence="1">
    <location>
        <begin position="1"/>
        <end position="30"/>
    </location>
</feature>